<keyword evidence="2" id="KW-1185">Reference proteome</keyword>
<sequence>MSWMNLFTKKQSGFVVGGVQLERPPATEDEASALIAAVATRLTQKLTNEQDIYWFVIEQYDKMLGYGEEVTSRVDFPFSMFSLEYEGRRSETSYVGKPNPGTVYLDKEFTPPIEKHFGTKQAEHWRAVIFTAFCTRFEEQIKKLRIKYATHYHNNCIKTNSYRSADAWNDVISELGGE</sequence>
<dbReference type="AlphaFoldDB" id="A0A1G6V725"/>
<dbReference type="RefSeq" id="WP_143018157.1">
    <property type="nucleotide sequence ID" value="NZ_FMZX01000008.1"/>
</dbReference>
<accession>A0A1G6V725</accession>
<evidence type="ECO:0000313" key="1">
    <source>
        <dbReference type="EMBL" id="SDD49480.1"/>
    </source>
</evidence>
<gene>
    <name evidence="1" type="ORF">SAMN04487779_1008160</name>
</gene>
<dbReference type="EMBL" id="FMZX01000008">
    <property type="protein sequence ID" value="SDD49480.1"/>
    <property type="molecule type" value="Genomic_DNA"/>
</dbReference>
<organism evidence="1 2">
    <name type="scientific">Belnapia rosea</name>
    <dbReference type="NCBI Taxonomy" id="938405"/>
    <lineage>
        <taxon>Bacteria</taxon>
        <taxon>Pseudomonadati</taxon>
        <taxon>Pseudomonadota</taxon>
        <taxon>Alphaproteobacteria</taxon>
        <taxon>Acetobacterales</taxon>
        <taxon>Roseomonadaceae</taxon>
        <taxon>Belnapia</taxon>
    </lineage>
</organism>
<dbReference type="Proteomes" id="UP000198925">
    <property type="component" value="Unassembled WGS sequence"/>
</dbReference>
<evidence type="ECO:0000313" key="2">
    <source>
        <dbReference type="Proteomes" id="UP000198925"/>
    </source>
</evidence>
<reference evidence="1 2" key="1">
    <citation type="submission" date="2016-10" db="EMBL/GenBank/DDBJ databases">
        <authorList>
            <person name="de Groot N.N."/>
        </authorList>
    </citation>
    <scope>NUCLEOTIDE SEQUENCE [LARGE SCALE GENOMIC DNA]</scope>
    <source>
        <strain evidence="1 2">CPCC 100156</strain>
    </source>
</reference>
<protein>
    <submittedName>
        <fullName evidence="1">Uncharacterized protein</fullName>
    </submittedName>
</protein>
<proteinExistence type="predicted"/>
<name>A0A1G6V725_9PROT</name>